<sequence length="33" mass="3397">MSIVPIPGGESDFPPRRGRGWGVNLGNGDGDGE</sequence>
<dbReference type="Proteomes" id="UP000188268">
    <property type="component" value="Unassembled WGS sequence"/>
</dbReference>
<dbReference type="Gramene" id="OMO69295">
    <property type="protein sequence ID" value="OMO69295"/>
    <property type="gene ID" value="CCACVL1_19562"/>
</dbReference>
<evidence type="ECO:0000313" key="3">
    <source>
        <dbReference type="Proteomes" id="UP000188268"/>
    </source>
</evidence>
<evidence type="ECO:0000313" key="2">
    <source>
        <dbReference type="EMBL" id="OMO69295.1"/>
    </source>
</evidence>
<feature type="compositionally biased region" description="Gly residues" evidence="1">
    <location>
        <begin position="20"/>
        <end position="33"/>
    </location>
</feature>
<accession>A0A1R3HG73</accession>
<evidence type="ECO:0000256" key="1">
    <source>
        <dbReference type="SAM" id="MobiDB-lite"/>
    </source>
</evidence>
<dbReference type="AlphaFoldDB" id="A0A1R3HG73"/>
<gene>
    <name evidence="2" type="ORF">CCACVL1_19562</name>
</gene>
<feature type="region of interest" description="Disordered" evidence="1">
    <location>
        <begin position="1"/>
        <end position="33"/>
    </location>
</feature>
<keyword evidence="3" id="KW-1185">Reference proteome</keyword>
<protein>
    <submittedName>
        <fullName evidence="2">Uncharacterized protein</fullName>
    </submittedName>
</protein>
<dbReference type="EMBL" id="AWWV01012055">
    <property type="protein sequence ID" value="OMO69295.1"/>
    <property type="molecule type" value="Genomic_DNA"/>
</dbReference>
<comment type="caution">
    <text evidence="2">The sequence shown here is derived from an EMBL/GenBank/DDBJ whole genome shotgun (WGS) entry which is preliminary data.</text>
</comment>
<reference evidence="2 3" key="1">
    <citation type="submission" date="2013-09" db="EMBL/GenBank/DDBJ databases">
        <title>Corchorus capsularis genome sequencing.</title>
        <authorList>
            <person name="Alam M."/>
            <person name="Haque M.S."/>
            <person name="Islam M.S."/>
            <person name="Emdad E.M."/>
            <person name="Islam M.M."/>
            <person name="Ahmed B."/>
            <person name="Halim A."/>
            <person name="Hossen Q.M.M."/>
            <person name="Hossain M.Z."/>
            <person name="Ahmed R."/>
            <person name="Khan M.M."/>
            <person name="Islam R."/>
            <person name="Rashid M.M."/>
            <person name="Khan S.A."/>
            <person name="Rahman M.S."/>
            <person name="Alam M."/>
        </authorList>
    </citation>
    <scope>NUCLEOTIDE SEQUENCE [LARGE SCALE GENOMIC DNA]</scope>
    <source>
        <strain evidence="3">cv. CVL-1</strain>
        <tissue evidence="2">Whole seedling</tissue>
    </source>
</reference>
<organism evidence="2 3">
    <name type="scientific">Corchorus capsularis</name>
    <name type="common">Jute</name>
    <dbReference type="NCBI Taxonomy" id="210143"/>
    <lineage>
        <taxon>Eukaryota</taxon>
        <taxon>Viridiplantae</taxon>
        <taxon>Streptophyta</taxon>
        <taxon>Embryophyta</taxon>
        <taxon>Tracheophyta</taxon>
        <taxon>Spermatophyta</taxon>
        <taxon>Magnoliopsida</taxon>
        <taxon>eudicotyledons</taxon>
        <taxon>Gunneridae</taxon>
        <taxon>Pentapetalae</taxon>
        <taxon>rosids</taxon>
        <taxon>malvids</taxon>
        <taxon>Malvales</taxon>
        <taxon>Malvaceae</taxon>
        <taxon>Grewioideae</taxon>
        <taxon>Apeibeae</taxon>
        <taxon>Corchorus</taxon>
    </lineage>
</organism>
<name>A0A1R3HG73_COCAP</name>
<proteinExistence type="predicted"/>